<organism evidence="1 2">
    <name type="scientific">candidate division MSBL1 archaeon SCGC-AAA259O05</name>
    <dbReference type="NCBI Taxonomy" id="1698271"/>
    <lineage>
        <taxon>Archaea</taxon>
        <taxon>Methanobacteriati</taxon>
        <taxon>Methanobacteriota</taxon>
        <taxon>candidate division MSBL1</taxon>
    </lineage>
</organism>
<dbReference type="AlphaFoldDB" id="A0A133UX16"/>
<protein>
    <submittedName>
        <fullName evidence="1">Uncharacterized protein</fullName>
    </submittedName>
</protein>
<comment type="caution">
    <text evidence="1">The sequence shown here is derived from an EMBL/GenBank/DDBJ whole genome shotgun (WGS) entry which is preliminary data.</text>
</comment>
<evidence type="ECO:0000313" key="1">
    <source>
        <dbReference type="EMBL" id="KXA98707.1"/>
    </source>
</evidence>
<dbReference type="EMBL" id="LHXV01000137">
    <property type="protein sequence ID" value="KXA98707.1"/>
    <property type="molecule type" value="Genomic_DNA"/>
</dbReference>
<keyword evidence="2" id="KW-1185">Reference proteome</keyword>
<sequence length="60" mass="7467">MKIQDLDLESILKKSDPVRFKSWLYHRGIFWDQFQDLDESSQYQFLLSFLEKRVPTWREK</sequence>
<gene>
    <name evidence="1" type="ORF">AKJ41_06370</name>
</gene>
<accession>A0A133UX16</accession>
<dbReference type="Proteomes" id="UP000070344">
    <property type="component" value="Unassembled WGS sequence"/>
</dbReference>
<proteinExistence type="predicted"/>
<name>A0A133UX16_9EURY</name>
<reference evidence="1 2" key="1">
    <citation type="journal article" date="2016" name="Sci. Rep.">
        <title>Metabolic traits of an uncultured archaeal lineage -MSBL1- from brine pools of the Red Sea.</title>
        <authorList>
            <person name="Mwirichia R."/>
            <person name="Alam I."/>
            <person name="Rashid M."/>
            <person name="Vinu M."/>
            <person name="Ba-Alawi W."/>
            <person name="Anthony Kamau A."/>
            <person name="Kamanda Ngugi D."/>
            <person name="Goker M."/>
            <person name="Klenk H.P."/>
            <person name="Bajic V."/>
            <person name="Stingl U."/>
        </authorList>
    </citation>
    <scope>NUCLEOTIDE SEQUENCE [LARGE SCALE GENOMIC DNA]</scope>
    <source>
        <strain evidence="1">SCGC-AAA259O05</strain>
    </source>
</reference>
<evidence type="ECO:0000313" key="2">
    <source>
        <dbReference type="Proteomes" id="UP000070344"/>
    </source>
</evidence>